<evidence type="ECO:0000256" key="3">
    <source>
        <dbReference type="ARBA" id="ARBA00022679"/>
    </source>
</evidence>
<keyword evidence="3" id="KW-0808">Transferase</keyword>
<dbReference type="GO" id="GO:0061711">
    <property type="term" value="F:tRNA N(6)-L-threonylcarbamoyladenine synthase activity"/>
    <property type="evidence" value="ECO:0007669"/>
    <property type="project" value="UniProtKB-EC"/>
</dbReference>
<gene>
    <name evidence="11" type="ORF">B1B_01502</name>
</gene>
<keyword evidence="5" id="KW-0479">Metal-binding</keyword>
<reference evidence="11" key="2">
    <citation type="journal article" date="2014" name="ISME J.">
        <title>Microbial stratification in low pH oxic and suboxic macroscopic growths along an acid mine drainage.</title>
        <authorList>
            <person name="Mendez-Garcia C."/>
            <person name="Mesa V."/>
            <person name="Sprenger R.R."/>
            <person name="Richter M."/>
            <person name="Diez M.S."/>
            <person name="Solano J."/>
            <person name="Bargiela R."/>
            <person name="Golyshina O.V."/>
            <person name="Manteca A."/>
            <person name="Ramos J.L."/>
            <person name="Gallego J.R."/>
            <person name="Llorente I."/>
            <person name="Martins Dos Santos V.A."/>
            <person name="Jensen O.N."/>
            <person name="Pelaez A.I."/>
            <person name="Sanchez J."/>
            <person name="Ferrer M."/>
        </authorList>
    </citation>
    <scope>NUCLEOTIDE SEQUENCE</scope>
</reference>
<organism evidence="11">
    <name type="scientific">mine drainage metagenome</name>
    <dbReference type="NCBI Taxonomy" id="410659"/>
    <lineage>
        <taxon>unclassified sequences</taxon>
        <taxon>metagenomes</taxon>
        <taxon>ecological metagenomes</taxon>
    </lineage>
</organism>
<evidence type="ECO:0000256" key="7">
    <source>
        <dbReference type="ARBA" id="ARBA00023315"/>
    </source>
</evidence>
<keyword evidence="11" id="KW-0378">Hydrolase</keyword>
<dbReference type="CDD" id="cd24133">
    <property type="entry name" value="ASKHA_NBD_TsaD_bac"/>
    <property type="match status" value="1"/>
</dbReference>
<keyword evidence="2" id="KW-0963">Cytoplasm</keyword>
<dbReference type="PANTHER" id="PTHR11735:SF6">
    <property type="entry name" value="TRNA N6-ADENOSINE THREONYLCARBAMOYLTRANSFERASE, MITOCHONDRIAL"/>
    <property type="match status" value="1"/>
</dbReference>
<keyword evidence="7" id="KW-0012">Acyltransferase</keyword>
<evidence type="ECO:0000256" key="2">
    <source>
        <dbReference type="ARBA" id="ARBA00022490"/>
    </source>
</evidence>
<feature type="domain" description="Gcp-like" evidence="10">
    <location>
        <begin position="23"/>
        <end position="306"/>
    </location>
</feature>
<evidence type="ECO:0000256" key="8">
    <source>
        <dbReference type="ARBA" id="ARBA00048117"/>
    </source>
</evidence>
<dbReference type="PRINTS" id="PR00789">
    <property type="entry name" value="OSIALOPTASE"/>
</dbReference>
<dbReference type="Pfam" id="PF00814">
    <property type="entry name" value="TsaD"/>
    <property type="match status" value="1"/>
</dbReference>
<accession>T1C745</accession>
<sequence>MTLLALETSCDETAVALYDRAGLVGHRIQSQAARHARFGGVVPELASRDHARDLLPLIEQLFRGTGKRLRDLTAVAATAGPGLPGALHVAHALGQSVAFARGIPFFGIHHLEAHIFSADLGSRRLDPPFVALVVSGGHTELVAVRALGRYQLLGATRDDAAGEAFDKAALLLGLPYPGGAALSRLAREGHRERFELPRPMLDQSGCEMSFSGLKTALLYMLRTLPKPTAADRADLALAFETSVVEVLVEKSFRTLTETGYSKLVVCGGVSANERLREALCARAEASAVRVVFPSPEFCTDNAAMIAHVAWLRLEAGERPADSVPVRPRWPLESLTPPGTRA</sequence>
<dbReference type="EC" id="2.3.1.234" evidence="1"/>
<dbReference type="SUPFAM" id="SSF53067">
    <property type="entry name" value="Actin-like ATPase domain"/>
    <property type="match status" value="2"/>
</dbReference>
<dbReference type="EMBL" id="AUZY01001003">
    <property type="protein sequence ID" value="EQD76693.1"/>
    <property type="molecule type" value="Genomic_DNA"/>
</dbReference>
<dbReference type="AlphaFoldDB" id="T1C745"/>
<comment type="caution">
    <text evidence="11">The sequence shown here is derived from an EMBL/GenBank/DDBJ whole genome shotgun (WGS) entry which is preliminary data.</text>
</comment>
<dbReference type="GO" id="GO:0006508">
    <property type="term" value="P:proteolysis"/>
    <property type="evidence" value="ECO:0007669"/>
    <property type="project" value="UniProtKB-KW"/>
</dbReference>
<evidence type="ECO:0000256" key="6">
    <source>
        <dbReference type="ARBA" id="ARBA00023004"/>
    </source>
</evidence>
<dbReference type="NCBIfam" id="TIGR00329">
    <property type="entry name" value="gcp_kae1"/>
    <property type="match status" value="1"/>
</dbReference>
<keyword evidence="11" id="KW-0645">Protease</keyword>
<evidence type="ECO:0000256" key="4">
    <source>
        <dbReference type="ARBA" id="ARBA00022694"/>
    </source>
</evidence>
<comment type="catalytic activity">
    <reaction evidence="8">
        <text>L-threonylcarbamoyladenylate + adenosine(37) in tRNA = N(6)-L-threonylcarbamoyladenosine(37) in tRNA + AMP + H(+)</text>
        <dbReference type="Rhea" id="RHEA:37059"/>
        <dbReference type="Rhea" id="RHEA-COMP:10162"/>
        <dbReference type="Rhea" id="RHEA-COMP:10163"/>
        <dbReference type="ChEBI" id="CHEBI:15378"/>
        <dbReference type="ChEBI" id="CHEBI:73682"/>
        <dbReference type="ChEBI" id="CHEBI:74411"/>
        <dbReference type="ChEBI" id="CHEBI:74418"/>
        <dbReference type="ChEBI" id="CHEBI:456215"/>
        <dbReference type="EC" id="2.3.1.234"/>
    </reaction>
</comment>
<dbReference type="HAMAP" id="MF_01445">
    <property type="entry name" value="TsaD"/>
    <property type="match status" value="1"/>
</dbReference>
<reference evidence="11" key="1">
    <citation type="submission" date="2013-08" db="EMBL/GenBank/DDBJ databases">
        <authorList>
            <person name="Mendez C."/>
            <person name="Richter M."/>
            <person name="Ferrer M."/>
            <person name="Sanchez J."/>
        </authorList>
    </citation>
    <scope>NUCLEOTIDE SEQUENCE</scope>
</reference>
<dbReference type="GO" id="GO:0008233">
    <property type="term" value="F:peptidase activity"/>
    <property type="evidence" value="ECO:0007669"/>
    <property type="project" value="UniProtKB-KW"/>
</dbReference>
<dbReference type="NCBIfam" id="TIGR03723">
    <property type="entry name" value="T6A_TsaD_YgjD"/>
    <property type="match status" value="1"/>
</dbReference>
<dbReference type="InterPro" id="IPR022450">
    <property type="entry name" value="TsaD"/>
</dbReference>
<keyword evidence="6" id="KW-0408">Iron</keyword>
<dbReference type="FunFam" id="3.30.420.40:FF:000040">
    <property type="entry name" value="tRNA N6-adenosine threonylcarbamoyltransferase"/>
    <property type="match status" value="1"/>
</dbReference>
<dbReference type="InterPro" id="IPR043129">
    <property type="entry name" value="ATPase_NBD"/>
</dbReference>
<proteinExistence type="inferred from homology"/>
<evidence type="ECO:0000256" key="5">
    <source>
        <dbReference type="ARBA" id="ARBA00022723"/>
    </source>
</evidence>
<dbReference type="GO" id="GO:0002949">
    <property type="term" value="P:tRNA threonylcarbamoyladenosine modification"/>
    <property type="evidence" value="ECO:0007669"/>
    <property type="project" value="InterPro"/>
</dbReference>
<evidence type="ECO:0000256" key="1">
    <source>
        <dbReference type="ARBA" id="ARBA00012156"/>
    </source>
</evidence>
<feature type="region of interest" description="Disordered" evidence="9">
    <location>
        <begin position="320"/>
        <end position="341"/>
    </location>
</feature>
<evidence type="ECO:0000313" key="11">
    <source>
        <dbReference type="EMBL" id="EQD76693.1"/>
    </source>
</evidence>
<dbReference type="PANTHER" id="PTHR11735">
    <property type="entry name" value="TRNA N6-ADENOSINE THREONYLCARBAMOYLTRANSFERASE"/>
    <property type="match status" value="1"/>
</dbReference>
<evidence type="ECO:0000256" key="9">
    <source>
        <dbReference type="SAM" id="MobiDB-lite"/>
    </source>
</evidence>
<dbReference type="Gene3D" id="3.30.420.40">
    <property type="match status" value="2"/>
</dbReference>
<name>T1C745_9ZZZZ</name>
<keyword evidence="4" id="KW-0819">tRNA processing</keyword>
<evidence type="ECO:0000259" key="10">
    <source>
        <dbReference type="Pfam" id="PF00814"/>
    </source>
</evidence>
<dbReference type="InterPro" id="IPR017861">
    <property type="entry name" value="KAE1/TsaD"/>
</dbReference>
<dbReference type="GO" id="GO:0046872">
    <property type="term" value="F:metal ion binding"/>
    <property type="evidence" value="ECO:0007669"/>
    <property type="project" value="UniProtKB-KW"/>
</dbReference>
<dbReference type="InterPro" id="IPR000905">
    <property type="entry name" value="Gcp-like_dom"/>
</dbReference>
<protein>
    <recommendedName>
        <fullName evidence="1">N(6)-L-threonylcarbamoyladenine synthase</fullName>
        <ecNumber evidence="1">2.3.1.234</ecNumber>
    </recommendedName>
</protein>